<name>A0A498HGI6_MALDO</name>
<gene>
    <name evidence="1" type="ORF">DVH24_007096</name>
</gene>
<dbReference type="Pfam" id="PF01812">
    <property type="entry name" value="5-FTHF_cyc-lig"/>
    <property type="match status" value="1"/>
</dbReference>
<protein>
    <recommendedName>
        <fullName evidence="3">5-formyltetrahydrofolate cyclo-ligase</fullName>
    </recommendedName>
</protein>
<dbReference type="GO" id="GO:0030272">
    <property type="term" value="F:5-formyltetrahydrofolate cyclo-ligase activity"/>
    <property type="evidence" value="ECO:0007669"/>
    <property type="project" value="TreeGrafter"/>
</dbReference>
<dbReference type="GO" id="GO:0035999">
    <property type="term" value="P:tetrahydrofolate interconversion"/>
    <property type="evidence" value="ECO:0007669"/>
    <property type="project" value="TreeGrafter"/>
</dbReference>
<sequence length="266" mass="29785">NGKNPKAREPRSVFSHSRASASGLINGAKEAVALITQPRTLASRTLFPSRLANERLASHSHRPYSTMNRDDDDPIEAIFRQKRLLRSRIRKELKNMDPVRRSEEDAAIQSIVLNAPGSNLNRKKLFVPRVEDRNSNMRMLRISSVDDLIVNSMDILEPALLDCDGKQHEDVLEASDPVDLFILPGLAFDRCGRRLGRSGGYYDLFLKKYQELTKERQWKEPLRVALSYSVQIVEEGAIAVTSNDVSVDALVSPAGVIPISPAAQER</sequence>
<reference evidence="1 2" key="1">
    <citation type="submission" date="2018-10" db="EMBL/GenBank/DDBJ databases">
        <title>A high-quality apple genome assembly.</title>
        <authorList>
            <person name="Hu J."/>
        </authorList>
    </citation>
    <scope>NUCLEOTIDE SEQUENCE [LARGE SCALE GENOMIC DNA]</scope>
    <source>
        <strain evidence="2">cv. HFTH1</strain>
        <tissue evidence="1">Young leaf</tissue>
    </source>
</reference>
<dbReference type="AlphaFoldDB" id="A0A498HGI6"/>
<dbReference type="GO" id="GO:0009396">
    <property type="term" value="P:folic acid-containing compound biosynthetic process"/>
    <property type="evidence" value="ECO:0007669"/>
    <property type="project" value="TreeGrafter"/>
</dbReference>
<proteinExistence type="predicted"/>
<dbReference type="Proteomes" id="UP000290289">
    <property type="component" value="Chromosome 16"/>
</dbReference>
<dbReference type="SUPFAM" id="SSF100950">
    <property type="entry name" value="NagB/RpiA/CoA transferase-like"/>
    <property type="match status" value="1"/>
</dbReference>
<dbReference type="InterPro" id="IPR037171">
    <property type="entry name" value="NagB/RpiA_transferase-like"/>
</dbReference>
<dbReference type="Gene3D" id="3.40.50.10420">
    <property type="entry name" value="NagB/RpiA/CoA transferase-like"/>
    <property type="match status" value="1"/>
</dbReference>
<dbReference type="STRING" id="3750.A0A498HGI6"/>
<organism evidence="1 2">
    <name type="scientific">Malus domestica</name>
    <name type="common">Apple</name>
    <name type="synonym">Pyrus malus</name>
    <dbReference type="NCBI Taxonomy" id="3750"/>
    <lineage>
        <taxon>Eukaryota</taxon>
        <taxon>Viridiplantae</taxon>
        <taxon>Streptophyta</taxon>
        <taxon>Embryophyta</taxon>
        <taxon>Tracheophyta</taxon>
        <taxon>Spermatophyta</taxon>
        <taxon>Magnoliopsida</taxon>
        <taxon>eudicotyledons</taxon>
        <taxon>Gunneridae</taxon>
        <taxon>Pentapetalae</taxon>
        <taxon>rosids</taxon>
        <taxon>fabids</taxon>
        <taxon>Rosales</taxon>
        <taxon>Rosaceae</taxon>
        <taxon>Amygdaloideae</taxon>
        <taxon>Maleae</taxon>
        <taxon>Malus</taxon>
    </lineage>
</organism>
<dbReference type="PANTHER" id="PTHR23407:SF10">
    <property type="entry name" value="5-FORMYLTETRAHYDROFOLATE CYCLO-LIGASE, MITOCHONDRIAL-LIKE ISOFORM X1"/>
    <property type="match status" value="1"/>
</dbReference>
<dbReference type="InterPro" id="IPR002698">
    <property type="entry name" value="FTHF_cligase"/>
</dbReference>
<evidence type="ECO:0000313" key="2">
    <source>
        <dbReference type="Proteomes" id="UP000290289"/>
    </source>
</evidence>
<accession>A0A498HGI6</accession>
<dbReference type="EMBL" id="RDQH01000342">
    <property type="protein sequence ID" value="RXH69840.1"/>
    <property type="molecule type" value="Genomic_DNA"/>
</dbReference>
<dbReference type="PANTHER" id="PTHR23407">
    <property type="entry name" value="ATPASE INHIBITOR/5-FORMYLTETRAHYDROFOLATE CYCLO-LIGASE"/>
    <property type="match status" value="1"/>
</dbReference>
<dbReference type="InterPro" id="IPR024185">
    <property type="entry name" value="FTHF_cligase-like_sf"/>
</dbReference>
<evidence type="ECO:0000313" key="1">
    <source>
        <dbReference type="EMBL" id="RXH69840.1"/>
    </source>
</evidence>
<dbReference type="GO" id="GO:0005739">
    <property type="term" value="C:mitochondrion"/>
    <property type="evidence" value="ECO:0007669"/>
    <property type="project" value="TreeGrafter"/>
</dbReference>
<feature type="non-terminal residue" evidence="1">
    <location>
        <position position="1"/>
    </location>
</feature>
<keyword evidence="2" id="KW-1185">Reference proteome</keyword>
<evidence type="ECO:0008006" key="3">
    <source>
        <dbReference type="Google" id="ProtNLM"/>
    </source>
</evidence>
<comment type="caution">
    <text evidence="1">The sequence shown here is derived from an EMBL/GenBank/DDBJ whole genome shotgun (WGS) entry which is preliminary data.</text>
</comment>